<accession>A0ABR2A887</accession>
<proteinExistence type="predicted"/>
<dbReference type="Proteomes" id="UP001472677">
    <property type="component" value="Unassembled WGS sequence"/>
</dbReference>
<reference evidence="2 3" key="1">
    <citation type="journal article" date="2024" name="G3 (Bethesda)">
        <title>Genome assembly of Hibiscus sabdariffa L. provides insights into metabolisms of medicinal natural products.</title>
        <authorList>
            <person name="Kim T."/>
        </authorList>
    </citation>
    <scope>NUCLEOTIDE SEQUENCE [LARGE SCALE GENOMIC DNA]</scope>
    <source>
        <strain evidence="2">TK-2024</strain>
        <tissue evidence="2">Old leaves</tissue>
    </source>
</reference>
<evidence type="ECO:0000256" key="1">
    <source>
        <dbReference type="SAM" id="MobiDB-lite"/>
    </source>
</evidence>
<name>A0ABR2A887_9ROSI</name>
<sequence>MIPAQYLRKDINAQKSNSMIVGQSGDSEKEHGGSRSYESPKKILHHVQQLNPPNTSVSVDQSAVFKPSKISNLSKLNIPYYERSNSGFDILWIIQTRIVLSARVIIQNDQDVKIQFQVFPMTWIRLALTNLFRQTT</sequence>
<protein>
    <submittedName>
        <fullName evidence="2">Uncharacterized protein</fullName>
    </submittedName>
</protein>
<evidence type="ECO:0000313" key="3">
    <source>
        <dbReference type="Proteomes" id="UP001472677"/>
    </source>
</evidence>
<keyword evidence="3" id="KW-1185">Reference proteome</keyword>
<evidence type="ECO:0000313" key="2">
    <source>
        <dbReference type="EMBL" id="KAK8489203.1"/>
    </source>
</evidence>
<comment type="caution">
    <text evidence="2">The sequence shown here is derived from an EMBL/GenBank/DDBJ whole genome shotgun (WGS) entry which is preliminary data.</text>
</comment>
<feature type="region of interest" description="Disordered" evidence="1">
    <location>
        <begin position="17"/>
        <end position="37"/>
    </location>
</feature>
<organism evidence="2 3">
    <name type="scientific">Hibiscus sabdariffa</name>
    <name type="common">roselle</name>
    <dbReference type="NCBI Taxonomy" id="183260"/>
    <lineage>
        <taxon>Eukaryota</taxon>
        <taxon>Viridiplantae</taxon>
        <taxon>Streptophyta</taxon>
        <taxon>Embryophyta</taxon>
        <taxon>Tracheophyta</taxon>
        <taxon>Spermatophyta</taxon>
        <taxon>Magnoliopsida</taxon>
        <taxon>eudicotyledons</taxon>
        <taxon>Gunneridae</taxon>
        <taxon>Pentapetalae</taxon>
        <taxon>rosids</taxon>
        <taxon>malvids</taxon>
        <taxon>Malvales</taxon>
        <taxon>Malvaceae</taxon>
        <taxon>Malvoideae</taxon>
        <taxon>Hibiscus</taxon>
    </lineage>
</organism>
<feature type="compositionally biased region" description="Basic and acidic residues" evidence="1">
    <location>
        <begin position="26"/>
        <end position="37"/>
    </location>
</feature>
<gene>
    <name evidence="2" type="ORF">V6N12_005417</name>
</gene>
<dbReference type="EMBL" id="JBBPBM010000937">
    <property type="protein sequence ID" value="KAK8489203.1"/>
    <property type="molecule type" value="Genomic_DNA"/>
</dbReference>